<comment type="caution">
    <text evidence="2">The sequence shown here is derived from an EMBL/GenBank/DDBJ whole genome shotgun (WGS) entry which is preliminary data.</text>
</comment>
<evidence type="ECO:0000313" key="3">
    <source>
        <dbReference type="Proteomes" id="UP001190700"/>
    </source>
</evidence>
<proteinExistence type="predicted"/>
<name>A0AAE0GMW7_9CHLO</name>
<protein>
    <submittedName>
        <fullName evidence="2">Uncharacterized protein</fullName>
    </submittedName>
</protein>
<feature type="compositionally biased region" description="Basic and acidic residues" evidence="1">
    <location>
        <begin position="159"/>
        <end position="173"/>
    </location>
</feature>
<sequence>MEDEGERQLGQAWDKATTLEEIKQRSSEIKDKFTAEWESSGLDKIEIGSCLYTEFFKAVKEDLGTEYTRVLTAAEKIFEDIHKGDHDLNSEHLQLAHSLEKLMDTTSKEIPQPSTEAPSAEDRTPNERHGGHPRNCKCSACIKGEKRSLAQFKPTPSPGERKKSAGSGRREQLTRIAQEEGAELQNRFKSLEDMDFEA</sequence>
<organism evidence="2 3">
    <name type="scientific">Cymbomonas tetramitiformis</name>
    <dbReference type="NCBI Taxonomy" id="36881"/>
    <lineage>
        <taxon>Eukaryota</taxon>
        <taxon>Viridiplantae</taxon>
        <taxon>Chlorophyta</taxon>
        <taxon>Pyramimonadophyceae</taxon>
        <taxon>Pyramimonadales</taxon>
        <taxon>Pyramimonadaceae</taxon>
        <taxon>Cymbomonas</taxon>
    </lineage>
</organism>
<gene>
    <name evidence="2" type="ORF">CYMTET_11139</name>
</gene>
<evidence type="ECO:0000313" key="2">
    <source>
        <dbReference type="EMBL" id="KAK3281051.1"/>
    </source>
</evidence>
<feature type="compositionally biased region" description="Basic and acidic residues" evidence="1">
    <location>
        <begin position="120"/>
        <end position="130"/>
    </location>
</feature>
<dbReference type="Proteomes" id="UP001190700">
    <property type="component" value="Unassembled WGS sequence"/>
</dbReference>
<evidence type="ECO:0000256" key="1">
    <source>
        <dbReference type="SAM" id="MobiDB-lite"/>
    </source>
</evidence>
<keyword evidence="3" id="KW-1185">Reference proteome</keyword>
<dbReference type="AlphaFoldDB" id="A0AAE0GMW7"/>
<dbReference type="EMBL" id="LGRX02004059">
    <property type="protein sequence ID" value="KAK3281051.1"/>
    <property type="molecule type" value="Genomic_DNA"/>
</dbReference>
<feature type="compositionally biased region" description="Polar residues" evidence="1">
    <location>
        <begin position="108"/>
        <end position="117"/>
    </location>
</feature>
<accession>A0AAE0GMW7</accession>
<reference evidence="2 3" key="1">
    <citation type="journal article" date="2015" name="Genome Biol. Evol.">
        <title>Comparative Genomics of a Bacterivorous Green Alga Reveals Evolutionary Causalities and Consequences of Phago-Mixotrophic Mode of Nutrition.</title>
        <authorList>
            <person name="Burns J.A."/>
            <person name="Paasch A."/>
            <person name="Narechania A."/>
            <person name="Kim E."/>
        </authorList>
    </citation>
    <scope>NUCLEOTIDE SEQUENCE [LARGE SCALE GENOMIC DNA]</scope>
    <source>
        <strain evidence="2 3">PLY_AMNH</strain>
    </source>
</reference>
<feature type="region of interest" description="Disordered" evidence="1">
    <location>
        <begin position="108"/>
        <end position="198"/>
    </location>
</feature>